<proteinExistence type="predicted"/>
<dbReference type="EMBL" id="LXQA010754924">
    <property type="protein sequence ID" value="MCI69388.1"/>
    <property type="molecule type" value="Genomic_DNA"/>
</dbReference>
<evidence type="ECO:0000313" key="2">
    <source>
        <dbReference type="EMBL" id="MCI69388.1"/>
    </source>
</evidence>
<reference evidence="2 3" key="1">
    <citation type="journal article" date="2018" name="Front. Plant Sci.">
        <title>Red Clover (Trifolium pratense) and Zigzag Clover (T. medium) - A Picture of Genomic Similarities and Differences.</title>
        <authorList>
            <person name="Dluhosova J."/>
            <person name="Istvanek J."/>
            <person name="Nedelnik J."/>
            <person name="Repkova J."/>
        </authorList>
    </citation>
    <scope>NUCLEOTIDE SEQUENCE [LARGE SCALE GENOMIC DNA]</scope>
    <source>
        <strain evidence="3">cv. 10/8</strain>
        <tissue evidence="2">Leaf</tissue>
    </source>
</reference>
<evidence type="ECO:0000256" key="1">
    <source>
        <dbReference type="SAM" id="MobiDB-lite"/>
    </source>
</evidence>
<dbReference type="AlphaFoldDB" id="A0A392U8M0"/>
<organism evidence="2 3">
    <name type="scientific">Trifolium medium</name>
    <dbReference type="NCBI Taxonomy" id="97028"/>
    <lineage>
        <taxon>Eukaryota</taxon>
        <taxon>Viridiplantae</taxon>
        <taxon>Streptophyta</taxon>
        <taxon>Embryophyta</taxon>
        <taxon>Tracheophyta</taxon>
        <taxon>Spermatophyta</taxon>
        <taxon>Magnoliopsida</taxon>
        <taxon>eudicotyledons</taxon>
        <taxon>Gunneridae</taxon>
        <taxon>Pentapetalae</taxon>
        <taxon>rosids</taxon>
        <taxon>fabids</taxon>
        <taxon>Fabales</taxon>
        <taxon>Fabaceae</taxon>
        <taxon>Papilionoideae</taxon>
        <taxon>50 kb inversion clade</taxon>
        <taxon>NPAAA clade</taxon>
        <taxon>Hologalegina</taxon>
        <taxon>IRL clade</taxon>
        <taxon>Trifolieae</taxon>
        <taxon>Trifolium</taxon>
    </lineage>
</organism>
<comment type="caution">
    <text evidence="2">The sequence shown here is derived from an EMBL/GenBank/DDBJ whole genome shotgun (WGS) entry which is preliminary data.</text>
</comment>
<dbReference type="Proteomes" id="UP000265520">
    <property type="component" value="Unassembled WGS sequence"/>
</dbReference>
<evidence type="ECO:0000313" key="3">
    <source>
        <dbReference type="Proteomes" id="UP000265520"/>
    </source>
</evidence>
<protein>
    <submittedName>
        <fullName evidence="2">Uncharacterized protein</fullName>
    </submittedName>
</protein>
<name>A0A392U8M0_9FABA</name>
<feature type="region of interest" description="Disordered" evidence="1">
    <location>
        <begin position="49"/>
        <end position="81"/>
    </location>
</feature>
<feature type="non-terminal residue" evidence="2">
    <location>
        <position position="1"/>
    </location>
</feature>
<sequence>TTALGKELVDTFMSTLQGLYYDKMIGSISSGFFDIVIIGERVEEGVEERQNKIQDASNGQAGAKKFFNNNQKKKEGEANAV</sequence>
<keyword evidence="3" id="KW-1185">Reference proteome</keyword>
<feature type="non-terminal residue" evidence="2">
    <location>
        <position position="81"/>
    </location>
</feature>
<accession>A0A392U8M0</accession>
<feature type="compositionally biased region" description="Basic and acidic residues" evidence="1">
    <location>
        <begin position="72"/>
        <end position="81"/>
    </location>
</feature>